<dbReference type="InterPro" id="IPR023631">
    <property type="entry name" value="Amidase_dom"/>
</dbReference>
<dbReference type="SUPFAM" id="SSF75304">
    <property type="entry name" value="Amidase signature (AS) enzymes"/>
    <property type="match status" value="1"/>
</dbReference>
<dbReference type="GeneID" id="4353159"/>
<accession>Q0CDS6</accession>
<dbReference type="AlphaFoldDB" id="Q0CDS6"/>
<evidence type="ECO:0000313" key="4">
    <source>
        <dbReference type="Proteomes" id="UP000007963"/>
    </source>
</evidence>
<dbReference type="eggNOG" id="KOG1211">
    <property type="taxonomic scope" value="Eukaryota"/>
</dbReference>
<dbReference type="STRING" id="341663.Q0CDS6"/>
<dbReference type="VEuPathDB" id="FungiDB:ATEG_08158"/>
<name>Q0CDS6_ASPTN</name>
<keyword evidence="1" id="KW-1133">Transmembrane helix</keyword>
<dbReference type="PANTHER" id="PTHR46310:SF7">
    <property type="entry name" value="AMIDASE 1"/>
    <property type="match status" value="1"/>
</dbReference>
<evidence type="ECO:0000256" key="1">
    <source>
        <dbReference type="SAM" id="Phobius"/>
    </source>
</evidence>
<dbReference type="InterPro" id="IPR036928">
    <property type="entry name" value="AS_sf"/>
</dbReference>
<protein>
    <recommendedName>
        <fullName evidence="2">Amidase domain-containing protein</fullName>
    </recommendedName>
</protein>
<dbReference type="EMBL" id="CH476605">
    <property type="protein sequence ID" value="EAU31331.1"/>
    <property type="molecule type" value="Genomic_DNA"/>
</dbReference>
<reference evidence="4" key="1">
    <citation type="submission" date="2005-09" db="EMBL/GenBank/DDBJ databases">
        <title>Annotation of the Aspergillus terreus NIH2624 genome.</title>
        <authorList>
            <person name="Birren B.W."/>
            <person name="Lander E.S."/>
            <person name="Galagan J.E."/>
            <person name="Nusbaum C."/>
            <person name="Devon K."/>
            <person name="Henn M."/>
            <person name="Ma L.-J."/>
            <person name="Jaffe D.B."/>
            <person name="Butler J."/>
            <person name="Alvarez P."/>
            <person name="Gnerre S."/>
            <person name="Grabherr M."/>
            <person name="Kleber M."/>
            <person name="Mauceli E.W."/>
            <person name="Brockman W."/>
            <person name="Rounsley S."/>
            <person name="Young S.K."/>
            <person name="LaButti K."/>
            <person name="Pushparaj V."/>
            <person name="DeCaprio D."/>
            <person name="Crawford M."/>
            <person name="Koehrsen M."/>
            <person name="Engels R."/>
            <person name="Montgomery P."/>
            <person name="Pearson M."/>
            <person name="Howarth C."/>
            <person name="Larson L."/>
            <person name="Luoma S."/>
            <person name="White J."/>
            <person name="Alvarado L."/>
            <person name="Kodira C.D."/>
            <person name="Zeng Q."/>
            <person name="Oleary S."/>
            <person name="Yandava C."/>
            <person name="Denning D.W."/>
            <person name="Nierman W.C."/>
            <person name="Milne T."/>
            <person name="Madden K."/>
        </authorList>
    </citation>
    <scope>NUCLEOTIDE SEQUENCE [LARGE SCALE GENOMIC DNA]</scope>
    <source>
        <strain evidence="4">NIH 2624 / FGSC A1156</strain>
    </source>
</reference>
<dbReference type="Gene3D" id="3.90.1300.10">
    <property type="entry name" value="Amidase signature (AS) domain"/>
    <property type="match status" value="1"/>
</dbReference>
<dbReference type="RefSeq" id="XP_001216779.1">
    <property type="nucleotide sequence ID" value="XM_001216779.1"/>
</dbReference>
<sequence length="437" mass="49859">MQDKLHHYSHHDDVFCSRFLKNILLATDDNHVDDMVLKFFASKGCVTLFVVPRQYGFREGPYFFSSCGIFWAWRLFPDTQEAFVTSTIPSQHNSFIYESLNASALGSSSLCVAVPSRVYFIPSPDLPLAGLRIAVKDLFHLQGVHTGCGNRAYRRLYAASEFTSTAVKKAIAKGAIVVGKTKTAEFGGTQEVVGDWADYSYAFNCWAEGYLASTGSSTGSASALAAYPWLDVALGTDGEIIFLVLVVAFEIRPLLMGFMVFGLPMMALVRIMRISLAPYLARSSELMLRFGEEWLANTSSVSRRTRPNTILLPIEYFADRGDVQLLTEEWLRTFSQWLEAEISHISIEEQWTSHAPVEQASSFERFFREVMYKTPFVGIPLRLFFWKQTFMEVLSNEYWKDYWKDGDEFRTRHMQTFMSSPYKLDYGDEYLPKVHMI</sequence>
<dbReference type="Pfam" id="PF01425">
    <property type="entry name" value="Amidase"/>
    <property type="match status" value="1"/>
</dbReference>
<organism evidence="3 4">
    <name type="scientific">Aspergillus terreus (strain NIH 2624 / FGSC A1156)</name>
    <dbReference type="NCBI Taxonomy" id="341663"/>
    <lineage>
        <taxon>Eukaryota</taxon>
        <taxon>Fungi</taxon>
        <taxon>Dikarya</taxon>
        <taxon>Ascomycota</taxon>
        <taxon>Pezizomycotina</taxon>
        <taxon>Eurotiomycetes</taxon>
        <taxon>Eurotiomycetidae</taxon>
        <taxon>Eurotiales</taxon>
        <taxon>Aspergillaceae</taxon>
        <taxon>Aspergillus</taxon>
        <taxon>Aspergillus subgen. Circumdati</taxon>
    </lineage>
</organism>
<dbReference type="OrthoDB" id="5423360at2759"/>
<proteinExistence type="predicted"/>
<keyword evidence="1" id="KW-0812">Transmembrane</keyword>
<dbReference type="HOGENOM" id="CLU_020129_2_1_1"/>
<dbReference type="PANTHER" id="PTHR46310">
    <property type="entry name" value="AMIDASE 1"/>
    <property type="match status" value="1"/>
</dbReference>
<feature type="transmembrane region" description="Helical" evidence="1">
    <location>
        <begin position="240"/>
        <end position="263"/>
    </location>
</feature>
<evidence type="ECO:0000259" key="2">
    <source>
        <dbReference type="Pfam" id="PF01425"/>
    </source>
</evidence>
<evidence type="ECO:0000313" key="3">
    <source>
        <dbReference type="EMBL" id="EAU31331.1"/>
    </source>
</evidence>
<feature type="domain" description="Amidase" evidence="2">
    <location>
        <begin position="124"/>
        <end position="238"/>
    </location>
</feature>
<dbReference type="Proteomes" id="UP000007963">
    <property type="component" value="Unassembled WGS sequence"/>
</dbReference>
<keyword evidence="1" id="KW-0472">Membrane</keyword>
<gene>
    <name evidence="3" type="ORF">ATEG_08158</name>
</gene>